<evidence type="ECO:0000313" key="2">
    <source>
        <dbReference type="Proteomes" id="UP000262538"/>
    </source>
</evidence>
<comment type="caution">
    <text evidence="1">The sequence shown here is derived from an EMBL/GenBank/DDBJ whole genome shotgun (WGS) entry which is preliminary data.</text>
</comment>
<dbReference type="EMBL" id="QFZU02000063">
    <property type="protein sequence ID" value="RGA04363.1"/>
    <property type="molecule type" value="Genomic_DNA"/>
</dbReference>
<protein>
    <submittedName>
        <fullName evidence="1">Uncharacterized protein</fullName>
    </submittedName>
</protein>
<name>A0ABX9LL93_9ACTN</name>
<sequence>MYAGEHWQIARTLVEVVGASASLWVASAGYGLISADVPIHAYAATFAAGQPDSVAVDSAGARTWWHELSCWPGPQEGAPRSLAELAERDPDATIIAVLSDAYLRACVIDIRRAISRLADPENLSVFGPPGSVTGIEEHMVPVTAALRPLVGGSLQALNVRAARYVLGVAREAGSPLRRSLLAKLAADAAVAAPADSGRRGPGIRMSDAEVREFIRGHLGPGASATRLLRKLRDTGRSCEQARFRDLFITVVGEGFR</sequence>
<accession>A0ABX9LL93</accession>
<dbReference type="Proteomes" id="UP000262538">
    <property type="component" value="Unassembled WGS sequence"/>
</dbReference>
<keyword evidence="2" id="KW-1185">Reference proteome</keyword>
<proteinExistence type="predicted"/>
<gene>
    <name evidence="1" type="ORF">DI270_014525</name>
</gene>
<organism evidence="1 2">
    <name type="scientific">Microbispora triticiradicis</name>
    <dbReference type="NCBI Taxonomy" id="2200763"/>
    <lineage>
        <taxon>Bacteria</taxon>
        <taxon>Bacillati</taxon>
        <taxon>Actinomycetota</taxon>
        <taxon>Actinomycetes</taxon>
        <taxon>Streptosporangiales</taxon>
        <taxon>Streptosporangiaceae</taxon>
        <taxon>Microbispora</taxon>
    </lineage>
</organism>
<reference evidence="1 2" key="1">
    <citation type="submission" date="2018-08" db="EMBL/GenBank/DDBJ databases">
        <title>Microbispora. triticiradicis sp. nov., a novel actinomycete isolated from the root of wheat (Triticum aestivum L.)).</title>
        <authorList>
            <person name="Han C."/>
        </authorList>
    </citation>
    <scope>NUCLEOTIDE SEQUENCE [LARGE SCALE GENOMIC DNA]</scope>
    <source>
        <strain evidence="1 2">NEAU-HRDPA2-9</strain>
    </source>
</reference>
<evidence type="ECO:0000313" key="1">
    <source>
        <dbReference type="EMBL" id="RGA04363.1"/>
    </source>
</evidence>